<comment type="subcellular location">
    <subcellularLocation>
        <location evidence="1">Endomembrane system</location>
        <topology evidence="1">Multi-pass membrane protein</topology>
    </subcellularLocation>
</comment>
<accession>A0A6V7US49</accession>
<protein>
    <submittedName>
        <fullName evidence="9">Uncharacterized protein</fullName>
    </submittedName>
</protein>
<dbReference type="GO" id="GO:0005789">
    <property type="term" value="C:endoplasmic reticulum membrane"/>
    <property type="evidence" value="ECO:0007669"/>
    <property type="project" value="TreeGrafter"/>
</dbReference>
<comment type="similarity">
    <text evidence="2">Belongs to the nucleotide-sugar transporter family. SLC35B subfamily.</text>
</comment>
<dbReference type="GO" id="GO:0005462">
    <property type="term" value="F:UDP-N-acetylglucosamine transmembrane transporter activity"/>
    <property type="evidence" value="ECO:0007669"/>
    <property type="project" value="TreeGrafter"/>
</dbReference>
<reference evidence="9 10" key="1">
    <citation type="submission" date="2020-08" db="EMBL/GenBank/DDBJ databases">
        <authorList>
            <person name="Koutsovoulos G."/>
            <person name="Danchin GJ E."/>
        </authorList>
    </citation>
    <scope>NUCLEOTIDE SEQUENCE [LARGE SCALE GENOMIC DNA]</scope>
</reference>
<keyword evidence="7 8" id="KW-0472">Membrane</keyword>
<proteinExistence type="inferred from homology"/>
<keyword evidence="6 8" id="KW-1133">Transmembrane helix</keyword>
<sequence length="102" mass="12208">MVAFVGAIICLQFICIQSVYRLTSTLNSLQITMLLTLRKFLNIFFSILLFKHNFDWQHYLSSLLVLIGTFTFYEGHKKFIEWIRLGRVEETEEEERKKEKKI</sequence>
<dbReference type="Pfam" id="PF08449">
    <property type="entry name" value="UAA"/>
    <property type="match status" value="1"/>
</dbReference>
<dbReference type="PANTHER" id="PTHR10778">
    <property type="entry name" value="SOLUTE CARRIER FAMILY 35 MEMBER B"/>
    <property type="match status" value="1"/>
</dbReference>
<gene>
    <name evidence="9" type="ORF">MENT_LOCUS16548</name>
</gene>
<evidence type="ECO:0000256" key="3">
    <source>
        <dbReference type="ARBA" id="ARBA00022448"/>
    </source>
</evidence>
<evidence type="ECO:0000313" key="10">
    <source>
        <dbReference type="Proteomes" id="UP000580250"/>
    </source>
</evidence>
<evidence type="ECO:0000256" key="8">
    <source>
        <dbReference type="SAM" id="Phobius"/>
    </source>
</evidence>
<evidence type="ECO:0000256" key="2">
    <source>
        <dbReference type="ARBA" id="ARBA00010694"/>
    </source>
</evidence>
<dbReference type="InterPro" id="IPR013657">
    <property type="entry name" value="SCL35B1-4/HUT1"/>
</dbReference>
<organism evidence="9 10">
    <name type="scientific">Meloidogyne enterolobii</name>
    <name type="common">Root-knot nematode worm</name>
    <name type="synonym">Meloidogyne mayaguensis</name>
    <dbReference type="NCBI Taxonomy" id="390850"/>
    <lineage>
        <taxon>Eukaryota</taxon>
        <taxon>Metazoa</taxon>
        <taxon>Ecdysozoa</taxon>
        <taxon>Nematoda</taxon>
        <taxon>Chromadorea</taxon>
        <taxon>Rhabditida</taxon>
        <taxon>Tylenchina</taxon>
        <taxon>Tylenchomorpha</taxon>
        <taxon>Tylenchoidea</taxon>
        <taxon>Meloidogynidae</taxon>
        <taxon>Meloidogyninae</taxon>
        <taxon>Meloidogyne</taxon>
    </lineage>
</organism>
<evidence type="ECO:0000256" key="4">
    <source>
        <dbReference type="ARBA" id="ARBA00022597"/>
    </source>
</evidence>
<dbReference type="EMBL" id="CAJEWN010000103">
    <property type="protein sequence ID" value="CAD2164386.1"/>
    <property type="molecule type" value="Genomic_DNA"/>
</dbReference>
<keyword evidence="5 8" id="KW-0812">Transmembrane</keyword>
<dbReference type="PANTHER" id="PTHR10778:SF4">
    <property type="entry name" value="NUCLEOTIDE SUGAR TRANSPORTER SLC35B4"/>
    <property type="match status" value="1"/>
</dbReference>
<dbReference type="OrthoDB" id="999962at2759"/>
<dbReference type="GO" id="GO:0005464">
    <property type="term" value="F:UDP-xylose transmembrane transporter activity"/>
    <property type="evidence" value="ECO:0007669"/>
    <property type="project" value="TreeGrafter"/>
</dbReference>
<evidence type="ECO:0000256" key="6">
    <source>
        <dbReference type="ARBA" id="ARBA00022989"/>
    </source>
</evidence>
<dbReference type="Proteomes" id="UP000580250">
    <property type="component" value="Unassembled WGS sequence"/>
</dbReference>
<feature type="transmembrane region" description="Helical" evidence="8">
    <location>
        <begin position="31"/>
        <end position="50"/>
    </location>
</feature>
<dbReference type="AlphaFoldDB" id="A0A6V7US49"/>
<comment type="caution">
    <text evidence="9">The sequence shown here is derived from an EMBL/GenBank/DDBJ whole genome shotgun (WGS) entry which is preliminary data.</text>
</comment>
<keyword evidence="3" id="KW-0813">Transport</keyword>
<name>A0A6V7US49_MELEN</name>
<evidence type="ECO:0000256" key="5">
    <source>
        <dbReference type="ARBA" id="ARBA00022692"/>
    </source>
</evidence>
<dbReference type="GO" id="GO:0000139">
    <property type="term" value="C:Golgi membrane"/>
    <property type="evidence" value="ECO:0007669"/>
    <property type="project" value="TreeGrafter"/>
</dbReference>
<evidence type="ECO:0000256" key="1">
    <source>
        <dbReference type="ARBA" id="ARBA00004127"/>
    </source>
</evidence>
<evidence type="ECO:0000313" key="9">
    <source>
        <dbReference type="EMBL" id="CAD2164386.1"/>
    </source>
</evidence>
<evidence type="ECO:0000256" key="7">
    <source>
        <dbReference type="ARBA" id="ARBA00023136"/>
    </source>
</evidence>
<keyword evidence="4" id="KW-0762">Sugar transport</keyword>